<dbReference type="InterPro" id="IPR014710">
    <property type="entry name" value="RmlC-like_jellyroll"/>
</dbReference>
<dbReference type="Proteomes" id="UP001549321">
    <property type="component" value="Unassembled WGS sequence"/>
</dbReference>
<dbReference type="PROSITE" id="PS50943">
    <property type="entry name" value="HTH_CROC1"/>
    <property type="match status" value="1"/>
</dbReference>
<dbReference type="InterPro" id="IPR013096">
    <property type="entry name" value="Cupin_2"/>
</dbReference>
<keyword evidence="4" id="KW-1185">Reference proteome</keyword>
<dbReference type="EMBL" id="JBEPSM010000001">
    <property type="protein sequence ID" value="MET4633536.1"/>
    <property type="molecule type" value="Genomic_DNA"/>
</dbReference>
<proteinExistence type="predicted"/>
<dbReference type="Pfam" id="PF01381">
    <property type="entry name" value="HTH_3"/>
    <property type="match status" value="1"/>
</dbReference>
<evidence type="ECO:0000313" key="4">
    <source>
        <dbReference type="Proteomes" id="UP001549321"/>
    </source>
</evidence>
<dbReference type="InterPro" id="IPR001387">
    <property type="entry name" value="Cro/C1-type_HTH"/>
</dbReference>
<dbReference type="PANTHER" id="PTHR46797:SF1">
    <property type="entry name" value="METHYLPHOSPHONATE SYNTHASE"/>
    <property type="match status" value="1"/>
</dbReference>
<sequence>MERSSTICDDTTEPAVEDVPASPNGFNVGARLRAFRQQKNISIDVVAAKAGVSKSFLSRFERDLVQASIASLLRICDAIDVKPGAIFDPPATSFVKAGQGAPINLGGVGMRERIVGGVGNEHMMTLHSVIEPGGGSGPEAYAIRADLDVVHVISGELDISVGGEDYHMTSGDTLSFDPKIPHTWQNPSASEPCVTLWMIVPPPA</sequence>
<dbReference type="RefSeq" id="WP_354549876.1">
    <property type="nucleotide sequence ID" value="NZ_JBEPSM010000001.1"/>
</dbReference>
<dbReference type="CDD" id="cd02209">
    <property type="entry name" value="cupin_XRE_C"/>
    <property type="match status" value="1"/>
</dbReference>
<keyword evidence="1" id="KW-0238">DNA-binding</keyword>
<dbReference type="CDD" id="cd00093">
    <property type="entry name" value="HTH_XRE"/>
    <property type="match status" value="1"/>
</dbReference>
<organism evidence="3 4">
    <name type="scientific">Kaistia defluvii</name>
    <dbReference type="NCBI Taxonomy" id="410841"/>
    <lineage>
        <taxon>Bacteria</taxon>
        <taxon>Pseudomonadati</taxon>
        <taxon>Pseudomonadota</taxon>
        <taxon>Alphaproteobacteria</taxon>
        <taxon>Hyphomicrobiales</taxon>
        <taxon>Kaistiaceae</taxon>
        <taxon>Kaistia</taxon>
    </lineage>
</organism>
<dbReference type="InterPro" id="IPR010982">
    <property type="entry name" value="Lambda_DNA-bd_dom_sf"/>
</dbReference>
<dbReference type="PANTHER" id="PTHR46797">
    <property type="entry name" value="HTH-TYPE TRANSCRIPTIONAL REGULATOR"/>
    <property type="match status" value="1"/>
</dbReference>
<evidence type="ECO:0000313" key="3">
    <source>
        <dbReference type="EMBL" id="MET4633536.1"/>
    </source>
</evidence>
<dbReference type="Pfam" id="PF07883">
    <property type="entry name" value="Cupin_2"/>
    <property type="match status" value="1"/>
</dbReference>
<dbReference type="InterPro" id="IPR011051">
    <property type="entry name" value="RmlC_Cupin_sf"/>
</dbReference>
<comment type="caution">
    <text evidence="3">The sequence shown here is derived from an EMBL/GenBank/DDBJ whole genome shotgun (WGS) entry which is preliminary data.</text>
</comment>
<dbReference type="SUPFAM" id="SSF47413">
    <property type="entry name" value="lambda repressor-like DNA-binding domains"/>
    <property type="match status" value="1"/>
</dbReference>
<dbReference type="InterPro" id="IPR050807">
    <property type="entry name" value="TransReg_Diox_bact_type"/>
</dbReference>
<evidence type="ECO:0000256" key="1">
    <source>
        <dbReference type="ARBA" id="ARBA00023125"/>
    </source>
</evidence>
<dbReference type="SMART" id="SM00530">
    <property type="entry name" value="HTH_XRE"/>
    <property type="match status" value="1"/>
</dbReference>
<protein>
    <submittedName>
        <fullName evidence="3">Quercetin dioxygenase-like cupin family protein/DNA-binding Xre family transcriptional regulator</fullName>
    </submittedName>
</protein>
<gene>
    <name evidence="3" type="ORF">ABIE08_001449</name>
</gene>
<accession>A0ABV2QYL9</accession>
<dbReference type="SUPFAM" id="SSF51182">
    <property type="entry name" value="RmlC-like cupins"/>
    <property type="match status" value="1"/>
</dbReference>
<feature type="domain" description="HTH cro/C1-type" evidence="2">
    <location>
        <begin position="32"/>
        <end position="86"/>
    </location>
</feature>
<dbReference type="Gene3D" id="2.60.120.10">
    <property type="entry name" value="Jelly Rolls"/>
    <property type="match status" value="1"/>
</dbReference>
<name>A0ABV2QYL9_9HYPH</name>
<dbReference type="Gene3D" id="1.10.260.40">
    <property type="entry name" value="lambda repressor-like DNA-binding domains"/>
    <property type="match status" value="1"/>
</dbReference>
<reference evidence="3 4" key="1">
    <citation type="submission" date="2024-06" db="EMBL/GenBank/DDBJ databases">
        <title>Sorghum-associated microbial communities from plants grown in Nebraska, USA.</title>
        <authorList>
            <person name="Schachtman D."/>
        </authorList>
    </citation>
    <scope>NUCLEOTIDE SEQUENCE [LARGE SCALE GENOMIC DNA]</scope>
    <source>
        <strain evidence="3 4">3207</strain>
    </source>
</reference>
<evidence type="ECO:0000259" key="2">
    <source>
        <dbReference type="PROSITE" id="PS50943"/>
    </source>
</evidence>